<evidence type="ECO:0000313" key="3">
    <source>
        <dbReference type="Proteomes" id="UP000199659"/>
    </source>
</evidence>
<keyword evidence="3" id="KW-1185">Reference proteome</keyword>
<organism evidence="2 3">
    <name type="scientific">Anaeromicropila populeti</name>
    <dbReference type="NCBI Taxonomy" id="37658"/>
    <lineage>
        <taxon>Bacteria</taxon>
        <taxon>Bacillati</taxon>
        <taxon>Bacillota</taxon>
        <taxon>Clostridia</taxon>
        <taxon>Lachnospirales</taxon>
        <taxon>Lachnospiraceae</taxon>
        <taxon>Anaeromicropila</taxon>
    </lineage>
</organism>
<protein>
    <recommendedName>
        <fullName evidence="1">DUF7768 domain-containing protein</fullName>
    </recommendedName>
</protein>
<dbReference type="Proteomes" id="UP000199659">
    <property type="component" value="Unassembled WGS sequence"/>
</dbReference>
<dbReference type="RefSeq" id="WP_092561034.1">
    <property type="nucleotide sequence ID" value="NZ_FOYZ01000008.1"/>
</dbReference>
<name>A0A1I6KD23_9FIRM</name>
<dbReference type="Pfam" id="PF24963">
    <property type="entry name" value="DUF7768"/>
    <property type="match status" value="1"/>
</dbReference>
<dbReference type="InterPro" id="IPR056670">
    <property type="entry name" value="DUF7768"/>
</dbReference>
<gene>
    <name evidence="2" type="ORF">SAMN05661086_02379</name>
</gene>
<evidence type="ECO:0000313" key="2">
    <source>
        <dbReference type="EMBL" id="SFR89086.1"/>
    </source>
</evidence>
<feature type="domain" description="DUF7768" evidence="1">
    <location>
        <begin position="2"/>
        <end position="76"/>
    </location>
</feature>
<evidence type="ECO:0000259" key="1">
    <source>
        <dbReference type="Pfam" id="PF24963"/>
    </source>
</evidence>
<accession>A0A1I6KD23</accession>
<dbReference type="EMBL" id="FOYZ01000008">
    <property type="protein sequence ID" value="SFR89086.1"/>
    <property type="molecule type" value="Genomic_DNA"/>
</dbReference>
<reference evidence="2 3" key="1">
    <citation type="submission" date="2016-10" db="EMBL/GenBank/DDBJ databases">
        <authorList>
            <person name="de Groot N.N."/>
        </authorList>
    </citation>
    <scope>NUCLEOTIDE SEQUENCE [LARGE SCALE GENOMIC DNA]</scope>
    <source>
        <strain evidence="2 3">743A</strain>
    </source>
</reference>
<dbReference type="OrthoDB" id="2053799at2"/>
<proteinExistence type="predicted"/>
<sequence length="127" mass="14879">MKLVMIVTKITGNEENERARVLEYCRFAAHKGVLPISSYLNFHNIFMDEIGLAVEHLLTLRLAKQVDEIWVFGNEKEEEKSSLIEEACLEYGRRAKYFDAREIGEELLLCTMFSEELVRRLEDMEEC</sequence>
<dbReference type="AlphaFoldDB" id="A0A1I6KD23"/>
<dbReference type="STRING" id="37658.SAMN05661086_02379"/>